<protein>
    <recommendedName>
        <fullName evidence="5">HTH luxR-type domain-containing protein</fullName>
    </recommendedName>
</protein>
<dbReference type="PANTHER" id="PTHR43214:SF41">
    <property type="entry name" value="NITRATE_NITRITE RESPONSE REGULATOR PROTEIN NARP"/>
    <property type="match status" value="1"/>
</dbReference>
<evidence type="ECO:0000259" key="5">
    <source>
        <dbReference type="SMART" id="SM00421"/>
    </source>
</evidence>
<dbReference type="PRINTS" id="PR00038">
    <property type="entry name" value="HTHLUXR"/>
</dbReference>
<dbReference type="SUPFAM" id="SSF46894">
    <property type="entry name" value="C-terminal effector domain of the bipartite response regulators"/>
    <property type="match status" value="1"/>
</dbReference>
<keyword evidence="3" id="KW-0804">Transcription</keyword>
<dbReference type="RefSeq" id="WP_151727963.1">
    <property type="nucleotide sequence ID" value="NZ_BKZV01000002.1"/>
</dbReference>
<keyword evidence="1" id="KW-0805">Transcription regulation</keyword>
<dbReference type="Proteomes" id="UP000334820">
    <property type="component" value="Unassembled WGS sequence"/>
</dbReference>
<gene>
    <name evidence="6" type="ORF">KTAU_17950</name>
</gene>
<dbReference type="AlphaFoldDB" id="A0A5J4K2U3"/>
<accession>A0A5J4K2U3</accession>
<keyword evidence="2" id="KW-0238">DNA-binding</keyword>
<feature type="region of interest" description="Disordered" evidence="4">
    <location>
        <begin position="1"/>
        <end position="21"/>
    </location>
</feature>
<dbReference type="CDD" id="cd06170">
    <property type="entry name" value="LuxR_C_like"/>
    <property type="match status" value="1"/>
</dbReference>
<evidence type="ECO:0000256" key="1">
    <source>
        <dbReference type="ARBA" id="ARBA00023015"/>
    </source>
</evidence>
<dbReference type="PANTHER" id="PTHR43214">
    <property type="entry name" value="TWO-COMPONENT RESPONSE REGULATOR"/>
    <property type="match status" value="1"/>
</dbReference>
<evidence type="ECO:0000313" key="7">
    <source>
        <dbReference type="Proteomes" id="UP000334820"/>
    </source>
</evidence>
<dbReference type="InterPro" id="IPR039420">
    <property type="entry name" value="WalR-like"/>
</dbReference>
<feature type="domain" description="HTH luxR-type" evidence="5">
    <location>
        <begin position="19"/>
        <end position="76"/>
    </location>
</feature>
<feature type="region of interest" description="Disordered" evidence="4">
    <location>
        <begin position="81"/>
        <end position="102"/>
    </location>
</feature>
<sequence length="102" mass="11534">MKRTAMRRPYHRGPRVASPGGLRPQEWRVLILARQGLARRQIAAQLGVKVETINLYFQRIYETLGVHSWRQAIEQAPWEKCPLEAPPGSLEQQGPAQGPADP</sequence>
<comment type="caution">
    <text evidence="6">The sequence shown here is derived from an EMBL/GenBank/DDBJ whole genome shotgun (WGS) entry which is preliminary data.</text>
</comment>
<dbReference type="Pfam" id="PF00196">
    <property type="entry name" value="GerE"/>
    <property type="match status" value="1"/>
</dbReference>
<dbReference type="GO" id="GO:0006355">
    <property type="term" value="P:regulation of DNA-templated transcription"/>
    <property type="evidence" value="ECO:0007669"/>
    <property type="project" value="InterPro"/>
</dbReference>
<dbReference type="SMART" id="SM00421">
    <property type="entry name" value="HTH_LUXR"/>
    <property type="match status" value="1"/>
</dbReference>
<proteinExistence type="predicted"/>
<name>A0A5J4K2U3_9CHLR</name>
<keyword evidence="7" id="KW-1185">Reference proteome</keyword>
<evidence type="ECO:0000256" key="4">
    <source>
        <dbReference type="SAM" id="MobiDB-lite"/>
    </source>
</evidence>
<dbReference type="Gene3D" id="1.10.10.10">
    <property type="entry name" value="Winged helix-like DNA-binding domain superfamily/Winged helix DNA-binding domain"/>
    <property type="match status" value="1"/>
</dbReference>
<dbReference type="GO" id="GO:0003677">
    <property type="term" value="F:DNA binding"/>
    <property type="evidence" value="ECO:0007669"/>
    <property type="project" value="UniProtKB-KW"/>
</dbReference>
<reference evidence="6 7" key="1">
    <citation type="journal article" date="2019" name="Int. J. Syst. Evol. Microbiol.">
        <title>Thermogemmatispora aurantia sp. nov. and Thermogemmatispora argillosa sp. nov., within the class Ktedonobacteria, and emended description of the genus Thermogemmatispora.</title>
        <authorList>
            <person name="Zheng Y."/>
            <person name="Wang C.M."/>
            <person name="Sakai Y."/>
            <person name="Abe K."/>
            <person name="Yokota A."/>
            <person name="Yabe S."/>
        </authorList>
    </citation>
    <scope>NUCLEOTIDE SEQUENCE [LARGE SCALE GENOMIC DNA]</scope>
    <source>
        <strain evidence="6 7">A1-2</strain>
    </source>
</reference>
<dbReference type="InterPro" id="IPR036388">
    <property type="entry name" value="WH-like_DNA-bd_sf"/>
</dbReference>
<dbReference type="EMBL" id="BKZV01000002">
    <property type="protein sequence ID" value="GER83158.1"/>
    <property type="molecule type" value="Genomic_DNA"/>
</dbReference>
<dbReference type="InterPro" id="IPR000792">
    <property type="entry name" value="Tscrpt_reg_LuxR_C"/>
</dbReference>
<dbReference type="InterPro" id="IPR016032">
    <property type="entry name" value="Sig_transdc_resp-reg_C-effctor"/>
</dbReference>
<evidence type="ECO:0000256" key="2">
    <source>
        <dbReference type="ARBA" id="ARBA00023125"/>
    </source>
</evidence>
<feature type="compositionally biased region" description="Basic residues" evidence="4">
    <location>
        <begin position="1"/>
        <end position="14"/>
    </location>
</feature>
<evidence type="ECO:0000313" key="6">
    <source>
        <dbReference type="EMBL" id="GER83158.1"/>
    </source>
</evidence>
<evidence type="ECO:0000256" key="3">
    <source>
        <dbReference type="ARBA" id="ARBA00023163"/>
    </source>
</evidence>
<organism evidence="6 7">
    <name type="scientific">Thermogemmatispora aurantia</name>
    <dbReference type="NCBI Taxonomy" id="2045279"/>
    <lineage>
        <taxon>Bacteria</taxon>
        <taxon>Bacillati</taxon>
        <taxon>Chloroflexota</taxon>
        <taxon>Ktedonobacteria</taxon>
        <taxon>Thermogemmatisporales</taxon>
        <taxon>Thermogemmatisporaceae</taxon>
        <taxon>Thermogemmatispora</taxon>
    </lineage>
</organism>